<evidence type="ECO:0000313" key="2">
    <source>
        <dbReference type="EMBL" id="KAF2093223.1"/>
    </source>
</evidence>
<comment type="caution">
    <text evidence="2">The sequence shown here is derived from an EMBL/GenBank/DDBJ whole genome shotgun (WGS) entry which is preliminary data.</text>
</comment>
<name>A0A9P4M172_9PEZI</name>
<keyword evidence="1" id="KW-0812">Transmembrane</keyword>
<feature type="transmembrane region" description="Helical" evidence="1">
    <location>
        <begin position="259"/>
        <end position="282"/>
    </location>
</feature>
<feature type="transmembrane region" description="Helical" evidence="1">
    <location>
        <begin position="302"/>
        <end position="320"/>
    </location>
</feature>
<keyword evidence="1" id="KW-0472">Membrane</keyword>
<organism evidence="2 3">
    <name type="scientific">Rhizodiscina lignyota</name>
    <dbReference type="NCBI Taxonomy" id="1504668"/>
    <lineage>
        <taxon>Eukaryota</taxon>
        <taxon>Fungi</taxon>
        <taxon>Dikarya</taxon>
        <taxon>Ascomycota</taxon>
        <taxon>Pezizomycotina</taxon>
        <taxon>Dothideomycetes</taxon>
        <taxon>Pleosporomycetidae</taxon>
        <taxon>Aulographales</taxon>
        <taxon>Rhizodiscinaceae</taxon>
        <taxon>Rhizodiscina</taxon>
    </lineage>
</organism>
<sequence>YESKDISFDEWIMLLTLCLAPLIAHLVAGVPTPTYLQAKRPSWHERTGLFNPTSVIWRYFSIMDRRARSWNPLELAASNAVFWTNKGWNGSEEMIEESSNYHLRLPAKTHIDLISGTAAKTLIVTLQGVQSIYTLTMGMAHPGSNNYGYSVSIQSVFLPLAIFGLFRLPVACWLAEDYSFANFDMLNLSCAQRASLELKQTTRAIESLLPAREDTFLPTKSIQGILVRTTCITVLIIFWGFAAYYIIPFQGTTNDFSVTTLLIDIFYLFFLTVTIAVLSYYFWHGSSRSTIILCMSHMWYKVYTLSLFAFIIVIITIAALETRKTPCGTYTSYSKADDGKLCPRLCNALPSLCTG</sequence>
<gene>
    <name evidence="2" type="ORF">NA57DRAFT_48585</name>
</gene>
<protein>
    <submittedName>
        <fullName evidence="2">Uncharacterized protein</fullName>
    </submittedName>
</protein>
<feature type="transmembrane region" description="Helical" evidence="1">
    <location>
        <begin position="12"/>
        <end position="36"/>
    </location>
</feature>
<evidence type="ECO:0000256" key="1">
    <source>
        <dbReference type="SAM" id="Phobius"/>
    </source>
</evidence>
<dbReference type="Proteomes" id="UP000799772">
    <property type="component" value="Unassembled WGS sequence"/>
</dbReference>
<dbReference type="OrthoDB" id="4586224at2759"/>
<dbReference type="EMBL" id="ML978139">
    <property type="protein sequence ID" value="KAF2093223.1"/>
    <property type="molecule type" value="Genomic_DNA"/>
</dbReference>
<feature type="non-terminal residue" evidence="2">
    <location>
        <position position="1"/>
    </location>
</feature>
<keyword evidence="3" id="KW-1185">Reference proteome</keyword>
<dbReference type="AlphaFoldDB" id="A0A9P4M172"/>
<accession>A0A9P4M172</accession>
<proteinExistence type="predicted"/>
<feature type="transmembrane region" description="Helical" evidence="1">
    <location>
        <begin position="225"/>
        <end position="247"/>
    </location>
</feature>
<keyword evidence="1" id="KW-1133">Transmembrane helix</keyword>
<evidence type="ECO:0000313" key="3">
    <source>
        <dbReference type="Proteomes" id="UP000799772"/>
    </source>
</evidence>
<reference evidence="2" key="1">
    <citation type="journal article" date="2020" name="Stud. Mycol.">
        <title>101 Dothideomycetes genomes: a test case for predicting lifestyles and emergence of pathogens.</title>
        <authorList>
            <person name="Haridas S."/>
            <person name="Albert R."/>
            <person name="Binder M."/>
            <person name="Bloem J."/>
            <person name="Labutti K."/>
            <person name="Salamov A."/>
            <person name="Andreopoulos B."/>
            <person name="Baker S."/>
            <person name="Barry K."/>
            <person name="Bills G."/>
            <person name="Bluhm B."/>
            <person name="Cannon C."/>
            <person name="Castanera R."/>
            <person name="Culley D."/>
            <person name="Daum C."/>
            <person name="Ezra D."/>
            <person name="Gonzalez J."/>
            <person name="Henrissat B."/>
            <person name="Kuo A."/>
            <person name="Liang C."/>
            <person name="Lipzen A."/>
            <person name="Lutzoni F."/>
            <person name="Magnuson J."/>
            <person name="Mondo S."/>
            <person name="Nolan M."/>
            <person name="Ohm R."/>
            <person name="Pangilinan J."/>
            <person name="Park H.-J."/>
            <person name="Ramirez L."/>
            <person name="Alfaro M."/>
            <person name="Sun H."/>
            <person name="Tritt A."/>
            <person name="Yoshinaga Y."/>
            <person name="Zwiers L.-H."/>
            <person name="Turgeon B."/>
            <person name="Goodwin S."/>
            <person name="Spatafora J."/>
            <person name="Crous P."/>
            <person name="Grigoriev I."/>
        </authorList>
    </citation>
    <scope>NUCLEOTIDE SEQUENCE</scope>
    <source>
        <strain evidence="2">CBS 133067</strain>
    </source>
</reference>